<dbReference type="Pfam" id="PF00391">
    <property type="entry name" value="PEP-utilizers"/>
    <property type="match status" value="1"/>
</dbReference>
<dbReference type="InterPro" id="IPR003018">
    <property type="entry name" value="GAF"/>
</dbReference>
<keyword evidence="16" id="KW-1185">Reference proteome</keyword>
<keyword evidence="12" id="KW-0418">Kinase</keyword>
<comment type="subcellular location">
    <subcellularLocation>
        <location evidence="3">Cytoplasm</location>
    </subcellularLocation>
</comment>
<protein>
    <recommendedName>
        <fullName evidence="5">phosphoenolpyruvate--protein phosphotransferase</fullName>
        <ecNumber evidence="5">2.7.3.9</ecNumber>
    </recommendedName>
</protein>
<organism evidence="15 16">
    <name type="scientific">Mesorhizobium vachelliae</name>
    <dbReference type="NCBI Taxonomy" id="3072309"/>
    <lineage>
        <taxon>Bacteria</taxon>
        <taxon>Pseudomonadati</taxon>
        <taxon>Pseudomonadota</taxon>
        <taxon>Alphaproteobacteria</taxon>
        <taxon>Hyphomicrobiales</taxon>
        <taxon>Phyllobacteriaceae</taxon>
        <taxon>Mesorhizobium</taxon>
    </lineage>
</organism>
<dbReference type="Pfam" id="PF02896">
    <property type="entry name" value="PEP-utilizers_C"/>
    <property type="match status" value="1"/>
</dbReference>
<dbReference type="Gene3D" id="1.10.274.10">
    <property type="entry name" value="PtsI, HPr-binding domain"/>
    <property type="match status" value="1"/>
</dbReference>
<evidence type="ECO:0000256" key="1">
    <source>
        <dbReference type="ARBA" id="ARBA00000683"/>
    </source>
</evidence>
<evidence type="ECO:0000256" key="7">
    <source>
        <dbReference type="ARBA" id="ARBA00022490"/>
    </source>
</evidence>
<evidence type="ECO:0000313" key="16">
    <source>
        <dbReference type="Proteomes" id="UP001285154"/>
    </source>
</evidence>
<dbReference type="InterPro" id="IPR008731">
    <property type="entry name" value="PTS_EIN"/>
</dbReference>
<dbReference type="InterPro" id="IPR008279">
    <property type="entry name" value="PEP-util_enz_mobile_dom"/>
</dbReference>
<dbReference type="SUPFAM" id="SSF52009">
    <property type="entry name" value="Phosphohistidine domain"/>
    <property type="match status" value="1"/>
</dbReference>
<dbReference type="PRINTS" id="PR01736">
    <property type="entry name" value="PHPHTRNFRASE"/>
</dbReference>
<dbReference type="Gene3D" id="3.20.20.60">
    <property type="entry name" value="Phosphoenolpyruvate-binding domains"/>
    <property type="match status" value="1"/>
</dbReference>
<dbReference type="SMART" id="SM00065">
    <property type="entry name" value="GAF"/>
    <property type="match status" value="1"/>
</dbReference>
<dbReference type="RefSeq" id="WP_320251020.1">
    <property type="nucleotide sequence ID" value="NZ_JAVIIQ010000009.1"/>
</dbReference>
<dbReference type="InterPro" id="IPR006318">
    <property type="entry name" value="PTS_EI-like"/>
</dbReference>
<feature type="domain" description="GAF" evidence="14">
    <location>
        <begin position="24"/>
        <end position="170"/>
    </location>
</feature>
<gene>
    <name evidence="15" type="primary">ptsP</name>
    <name evidence="15" type="ORF">RFM42_22880</name>
</gene>
<evidence type="ECO:0000256" key="6">
    <source>
        <dbReference type="ARBA" id="ARBA00022448"/>
    </source>
</evidence>
<keyword evidence="9 15" id="KW-0808">Transferase</keyword>
<evidence type="ECO:0000259" key="14">
    <source>
        <dbReference type="SMART" id="SM00065"/>
    </source>
</evidence>
<keyword evidence="10" id="KW-0598">Phosphotransferase system</keyword>
<dbReference type="InterPro" id="IPR036637">
    <property type="entry name" value="Phosphohistidine_dom_sf"/>
</dbReference>
<evidence type="ECO:0000256" key="3">
    <source>
        <dbReference type="ARBA" id="ARBA00004496"/>
    </source>
</evidence>
<dbReference type="InterPro" id="IPR023151">
    <property type="entry name" value="PEP_util_CS"/>
</dbReference>
<evidence type="ECO:0000256" key="9">
    <source>
        <dbReference type="ARBA" id="ARBA00022679"/>
    </source>
</evidence>
<name>A0ABU5A826_9HYPH</name>
<dbReference type="SUPFAM" id="SSF47831">
    <property type="entry name" value="Enzyme I of the PEP:sugar phosphotransferase system HPr-binding (sub)domain"/>
    <property type="match status" value="1"/>
</dbReference>
<dbReference type="EMBL" id="JAVIIQ010000009">
    <property type="protein sequence ID" value="MDX8533853.1"/>
    <property type="molecule type" value="Genomic_DNA"/>
</dbReference>
<dbReference type="Gene3D" id="3.50.30.10">
    <property type="entry name" value="Phosphohistidine domain"/>
    <property type="match status" value="1"/>
</dbReference>
<evidence type="ECO:0000256" key="5">
    <source>
        <dbReference type="ARBA" id="ARBA00012232"/>
    </source>
</evidence>
<proteinExistence type="inferred from homology"/>
<dbReference type="Pfam" id="PF01590">
    <property type="entry name" value="GAF"/>
    <property type="match status" value="1"/>
</dbReference>
<evidence type="ECO:0000256" key="2">
    <source>
        <dbReference type="ARBA" id="ARBA00001946"/>
    </source>
</evidence>
<dbReference type="InterPro" id="IPR040442">
    <property type="entry name" value="Pyrv_kinase-like_dom_sf"/>
</dbReference>
<dbReference type="PROSITE" id="PS00742">
    <property type="entry name" value="PEP_ENZYMES_2"/>
    <property type="match status" value="1"/>
</dbReference>
<evidence type="ECO:0000256" key="12">
    <source>
        <dbReference type="ARBA" id="ARBA00022777"/>
    </source>
</evidence>
<dbReference type="InterPro" id="IPR050499">
    <property type="entry name" value="PEP-utilizing_PTS_enzyme"/>
</dbReference>
<keyword evidence="11" id="KW-0479">Metal-binding</keyword>
<dbReference type="GO" id="GO:0008965">
    <property type="term" value="F:phosphoenolpyruvate-protein phosphotransferase activity"/>
    <property type="evidence" value="ECO:0007669"/>
    <property type="project" value="UniProtKB-EC"/>
</dbReference>
<sequence length="756" mass="83492">MRDTASGPRVLLKRLRELMQEPLEPQERLDRIVRDIASNMVAEVCSLYVLRADSVLELYATEGLNPNAVHLAQLRLGQGLVGTIAASARPLNLSNAQEHPAFAYLPETGEEIYNSFLGVPVLRAGRTLGVLVVQNKTMRHYRDDEVEALETTAMVIAEMIATGDLARLTRPGLELDLSRPASFTGLSFNEGVGLGHVVLHEPRIVVTNLFNEDSEEEVRRLQSSLGSLRLSIDDMLERREVAFEGEHREVLEAYRMFANDSGWVRRLEEAIRNGLTAEAAVEKVQSDMRARMLHMTDPYLRERMSDFDDLANRLLRQLMGRGPEDVAASLPKDAIIVARSMGAAELLDYPRDKLRGLVLEDGAATSHVVIVARAMGIPVAGQMKGAVSMAENGDAIIVDGEEGTIHLRPQSDLEAAYAEKVRFRARRQEVYRELRKKPSLTKDGVPVDLLMNAGLAVDLPQLTESGAAGIGLFRTELQFMVASTFPRAEAQERLYRDVLDAARGKPVTFRTIDIGGDKVLPYFKGAIQEENPALGWRAIRLTLDRPGLLRTQIRALLKACGGRELKLMLPMVTELSEIAQAREIIDREVRHLSRFAHHLPTSLKLGAMLEVPSLLFQLDELMKAVDFVSVGSNDLFQFIMAVDRGNTQLADRFDSLSTPFLRVLKTIADAGARNNTPVTLCGELAGKPISAMALIGLGFRSISMSPASIGPVKAMLTELPLQELKDFFKDNLMAPSQGTPMRALLQAFADDRSIPL</sequence>
<dbReference type="Gene3D" id="3.30.450.40">
    <property type="match status" value="1"/>
</dbReference>
<comment type="catalytic activity">
    <reaction evidence="1">
        <text>L-histidyl-[protein] + phosphoenolpyruvate = N(pros)-phospho-L-histidyl-[protein] + pyruvate</text>
        <dbReference type="Rhea" id="RHEA:23880"/>
        <dbReference type="Rhea" id="RHEA-COMP:9745"/>
        <dbReference type="Rhea" id="RHEA-COMP:9746"/>
        <dbReference type="ChEBI" id="CHEBI:15361"/>
        <dbReference type="ChEBI" id="CHEBI:29979"/>
        <dbReference type="ChEBI" id="CHEBI:58702"/>
        <dbReference type="ChEBI" id="CHEBI:64837"/>
        <dbReference type="EC" id="2.7.3.9"/>
    </reaction>
</comment>
<comment type="caution">
    <text evidence="15">The sequence shown here is derived from an EMBL/GenBank/DDBJ whole genome shotgun (WGS) entry which is preliminary data.</text>
</comment>
<dbReference type="PANTHER" id="PTHR46244">
    <property type="entry name" value="PHOSPHOENOLPYRUVATE-PROTEIN PHOSPHOTRANSFERASE"/>
    <property type="match status" value="1"/>
</dbReference>
<dbReference type="NCBIfam" id="TIGR01417">
    <property type="entry name" value="PTS_I_fam"/>
    <property type="match status" value="1"/>
</dbReference>
<dbReference type="Pfam" id="PF05524">
    <property type="entry name" value="PEP-utilisers_N"/>
    <property type="match status" value="1"/>
</dbReference>
<evidence type="ECO:0000256" key="4">
    <source>
        <dbReference type="ARBA" id="ARBA00007837"/>
    </source>
</evidence>
<dbReference type="InterPro" id="IPR029016">
    <property type="entry name" value="GAF-like_dom_sf"/>
</dbReference>
<dbReference type="EC" id="2.7.3.9" evidence="5"/>
<evidence type="ECO:0000256" key="8">
    <source>
        <dbReference type="ARBA" id="ARBA00022597"/>
    </source>
</evidence>
<dbReference type="PANTHER" id="PTHR46244:SF6">
    <property type="entry name" value="PHOSPHOENOLPYRUVATE-PROTEIN PHOSPHOTRANSFERASE"/>
    <property type="match status" value="1"/>
</dbReference>
<evidence type="ECO:0000313" key="15">
    <source>
        <dbReference type="EMBL" id="MDX8533853.1"/>
    </source>
</evidence>
<dbReference type="InterPro" id="IPR015813">
    <property type="entry name" value="Pyrv/PenolPyrv_kinase-like_dom"/>
</dbReference>
<comment type="cofactor">
    <cofactor evidence="2">
        <name>Mg(2+)</name>
        <dbReference type="ChEBI" id="CHEBI:18420"/>
    </cofactor>
</comment>
<keyword evidence="13" id="KW-0460">Magnesium</keyword>
<dbReference type="InterPro" id="IPR000121">
    <property type="entry name" value="PEP_util_C"/>
</dbReference>
<dbReference type="SUPFAM" id="SSF51621">
    <property type="entry name" value="Phosphoenolpyruvate/pyruvate domain"/>
    <property type="match status" value="1"/>
</dbReference>
<accession>A0ABU5A826</accession>
<reference evidence="15 16" key="1">
    <citation type="submission" date="2023-08" db="EMBL/GenBank/DDBJ databases">
        <title>Implementing the SeqCode for naming new Mesorhizobium species isolated from Vachellia karroo root nodules.</title>
        <authorList>
            <person name="Van Lill M."/>
        </authorList>
    </citation>
    <scope>NUCLEOTIDE SEQUENCE [LARGE SCALE GENOMIC DNA]</scope>
    <source>
        <strain evidence="15 16">VK25D</strain>
    </source>
</reference>
<keyword evidence="7" id="KW-0963">Cytoplasm</keyword>
<evidence type="ECO:0000256" key="10">
    <source>
        <dbReference type="ARBA" id="ARBA00022683"/>
    </source>
</evidence>
<keyword evidence="6" id="KW-0813">Transport</keyword>
<dbReference type="InterPro" id="IPR036618">
    <property type="entry name" value="PtsI_HPr-bd_sf"/>
</dbReference>
<evidence type="ECO:0000256" key="13">
    <source>
        <dbReference type="ARBA" id="ARBA00022842"/>
    </source>
</evidence>
<comment type="similarity">
    <text evidence="4">Belongs to the PEP-utilizing enzyme family.</text>
</comment>
<dbReference type="SUPFAM" id="SSF55781">
    <property type="entry name" value="GAF domain-like"/>
    <property type="match status" value="1"/>
</dbReference>
<keyword evidence="8" id="KW-0762">Sugar transport</keyword>
<evidence type="ECO:0000256" key="11">
    <source>
        <dbReference type="ARBA" id="ARBA00022723"/>
    </source>
</evidence>
<dbReference type="Proteomes" id="UP001285154">
    <property type="component" value="Unassembled WGS sequence"/>
</dbReference>